<feature type="compositionally biased region" description="Basic and acidic residues" evidence="1">
    <location>
        <begin position="258"/>
        <end position="271"/>
    </location>
</feature>
<feature type="domain" description="Bacterial transcriptional activator" evidence="3">
    <location>
        <begin position="1000"/>
        <end position="1141"/>
    </location>
</feature>
<protein>
    <recommendedName>
        <fullName evidence="3">Bacterial transcriptional activator domain-containing protein</fullName>
    </recommendedName>
</protein>
<dbReference type="InterPro" id="IPR005158">
    <property type="entry name" value="BTAD"/>
</dbReference>
<dbReference type="EMBL" id="JBHSIT010000007">
    <property type="protein sequence ID" value="MFC4910569.1"/>
    <property type="molecule type" value="Genomic_DNA"/>
</dbReference>
<sequence length="1150" mass="119638">MLTGVGALLALAALLIGVPYALLTLFGSPVPDHVPAMSDLTQRIGPSALINILVVLVWLAWLQLAACVVVEVYAGVRGVGVPARVPLAGGTQSLVHRLVVAALLLFTATSAIMPAFSGRDLSVRPPTTQTEEYHRLPASAASAAAPDRPGAPAAAPDREVAETLAGHPVEKSATTKIYRVNPPEGRHHESLWEIAEKCLGEGRRYNEIFELNKGHVQPDGSRLHIASLIRPGWILQMPADAKGAQVVPVHQLHDYFHYGHPVPHEHAKPDVPKPPAKSPSPPAPGHTVPGHSGQPAPAPSNPAPGQPAPGQPAPGQPAPSQPAPGHSAPAPSNPAPGQPAPGHSAPAPGNPAPGNPAPGNPAPGNPAPGNPAPGQPAPSRPAPGHSAPGQPVPAPSNPAPGHTAPAPSNPAPGHPAPAPSSPAPAPGSHAPGHTAPAPSAPAPGDSAPGQTAPAPGNSAPAPGNSAPAPGHSAPAPGSRAPGQGTPSQSAPGNGRPGGASSGTLAPSGGGAADGTAKPSHDAEGEARHGGSPVGRNLSWPQGVAAASLLAAGLLSALGRRRRTQMWHRAFGQMIVRPEGAAAVAEQALRVGADDRGARMLDLGLRMLSRALAAEGRPLPTVYAVHLGAESMDLWIAPADPQPPAPWRAYDEGQVWRLRAADVSEDGLADVLAPYPGLVSLGTNETGRILVDLEAAHGLIAIRGDDANRRAALAALALELATNRWSDHMRITLVGFGQELGEGLAEVAPDRVRAVPTLVEALPELEARSEEVRQALAASGVDSVLTGRARGVFGEAWMPHYLIMSDAPTEHEADRLVALARTGTRMAAGYLVPGDVQGATWTWDVDGAGRLHAGVLGFEVDAQLVPEEQYRGVFELFRTASDLRSVPMPEPSAEDAAEPPGEGRSAVDIRLLGPIEVDAPGPMDDARRDLCTEVLVYLATHPNGVHPTVLGGAVWPRGVSQAVRDACIARVSDWVGRDGRGRPNLYHDERGRIRLGSDVRVDWSVFRWLIWRSAAEPSSETAYMSYALDLVRGPLLADRPRGRYGWLAAESLEYEAAARIVDVAHRLAVLRLDAGDVRGALDASRAGLRFAPRDEVLWRDLLRATRATGDDDAVRAAADELRAYAGYDPLQPETEALLEELLPQWRHVPTR</sequence>
<comment type="caution">
    <text evidence="4">The sequence shown here is derived from an EMBL/GenBank/DDBJ whole genome shotgun (WGS) entry which is preliminary data.</text>
</comment>
<keyword evidence="2" id="KW-0472">Membrane</keyword>
<feature type="compositionally biased region" description="Basic and acidic residues" evidence="1">
    <location>
        <begin position="518"/>
        <end position="528"/>
    </location>
</feature>
<dbReference type="Gene3D" id="1.25.40.10">
    <property type="entry name" value="Tetratricopeptide repeat domain"/>
    <property type="match status" value="1"/>
</dbReference>
<proteinExistence type="predicted"/>
<evidence type="ECO:0000256" key="2">
    <source>
        <dbReference type="SAM" id="Phobius"/>
    </source>
</evidence>
<evidence type="ECO:0000256" key="1">
    <source>
        <dbReference type="SAM" id="MobiDB-lite"/>
    </source>
</evidence>
<organism evidence="4 5">
    <name type="scientific">Actinomadura gamaensis</name>
    <dbReference type="NCBI Taxonomy" id="1763541"/>
    <lineage>
        <taxon>Bacteria</taxon>
        <taxon>Bacillati</taxon>
        <taxon>Actinomycetota</taxon>
        <taxon>Actinomycetes</taxon>
        <taxon>Streptosporangiales</taxon>
        <taxon>Thermomonosporaceae</taxon>
        <taxon>Actinomadura</taxon>
    </lineage>
</organism>
<feature type="compositionally biased region" description="Pro residues" evidence="1">
    <location>
        <begin position="296"/>
        <end position="322"/>
    </location>
</feature>
<feature type="compositionally biased region" description="Pro residues" evidence="1">
    <location>
        <begin position="348"/>
        <end position="381"/>
    </location>
</feature>
<dbReference type="SMART" id="SM01043">
    <property type="entry name" value="BTAD"/>
    <property type="match status" value="1"/>
</dbReference>
<keyword evidence="2" id="KW-1133">Transmembrane helix</keyword>
<evidence type="ECO:0000313" key="4">
    <source>
        <dbReference type="EMBL" id="MFC4910569.1"/>
    </source>
</evidence>
<gene>
    <name evidence="4" type="ORF">ACFPCY_24860</name>
</gene>
<keyword evidence="5" id="KW-1185">Reference proteome</keyword>
<accession>A0ABV9U2X0</accession>
<evidence type="ECO:0000259" key="3">
    <source>
        <dbReference type="SMART" id="SM01043"/>
    </source>
</evidence>
<dbReference type="PANTHER" id="PTHR24216">
    <property type="entry name" value="PAXILLIN-RELATED"/>
    <property type="match status" value="1"/>
</dbReference>
<evidence type="ECO:0000313" key="5">
    <source>
        <dbReference type="Proteomes" id="UP001595872"/>
    </source>
</evidence>
<feature type="compositionally biased region" description="Low complexity" evidence="1">
    <location>
        <begin position="426"/>
        <end position="482"/>
    </location>
</feature>
<feature type="region of interest" description="Disordered" evidence="1">
    <location>
        <begin position="137"/>
        <end position="157"/>
    </location>
</feature>
<keyword evidence="2" id="KW-0812">Transmembrane</keyword>
<feature type="compositionally biased region" description="Low complexity" evidence="1">
    <location>
        <begin position="137"/>
        <end position="155"/>
    </location>
</feature>
<dbReference type="PANTHER" id="PTHR24216:SF65">
    <property type="entry name" value="PAXILLIN-LIKE PROTEIN 1"/>
    <property type="match status" value="1"/>
</dbReference>
<reference evidence="5" key="1">
    <citation type="journal article" date="2019" name="Int. J. Syst. Evol. Microbiol.">
        <title>The Global Catalogue of Microorganisms (GCM) 10K type strain sequencing project: providing services to taxonomists for standard genome sequencing and annotation.</title>
        <authorList>
            <consortium name="The Broad Institute Genomics Platform"/>
            <consortium name="The Broad Institute Genome Sequencing Center for Infectious Disease"/>
            <person name="Wu L."/>
            <person name="Ma J."/>
        </authorList>
    </citation>
    <scope>NUCLEOTIDE SEQUENCE [LARGE SCALE GENOMIC DNA]</scope>
    <source>
        <strain evidence="5">KLKA75</strain>
    </source>
</reference>
<dbReference type="SUPFAM" id="SSF48452">
    <property type="entry name" value="TPR-like"/>
    <property type="match status" value="1"/>
</dbReference>
<dbReference type="RefSeq" id="WP_378259000.1">
    <property type="nucleotide sequence ID" value="NZ_JBHSIT010000007.1"/>
</dbReference>
<feature type="region of interest" description="Disordered" evidence="1">
    <location>
        <begin position="884"/>
        <end position="903"/>
    </location>
</feature>
<feature type="transmembrane region" description="Helical" evidence="2">
    <location>
        <begin position="48"/>
        <end position="73"/>
    </location>
</feature>
<feature type="region of interest" description="Disordered" evidence="1">
    <location>
        <begin position="258"/>
        <end position="537"/>
    </location>
</feature>
<dbReference type="InterPro" id="IPR011990">
    <property type="entry name" value="TPR-like_helical_dom_sf"/>
</dbReference>
<feature type="transmembrane region" description="Helical" evidence="2">
    <location>
        <begin position="94"/>
        <end position="116"/>
    </location>
</feature>
<name>A0ABV9U2X0_9ACTN</name>
<feature type="compositionally biased region" description="Pro residues" evidence="1">
    <location>
        <begin position="407"/>
        <end position="425"/>
    </location>
</feature>
<dbReference type="Proteomes" id="UP001595872">
    <property type="component" value="Unassembled WGS sequence"/>
</dbReference>
<feature type="compositionally biased region" description="Pro residues" evidence="1">
    <location>
        <begin position="272"/>
        <end position="284"/>
    </location>
</feature>